<dbReference type="Gene3D" id="2.40.30.170">
    <property type="match status" value="1"/>
</dbReference>
<accession>A0AAW6CYW9</accession>
<protein>
    <submittedName>
        <fullName evidence="2">HlyD family efflux transporter periplasmic adaptor subunit</fullName>
    </submittedName>
</protein>
<evidence type="ECO:0000313" key="2">
    <source>
        <dbReference type="EMBL" id="MDB8003534.1"/>
    </source>
</evidence>
<organism evidence="2 3">
    <name type="scientific">[Eubacterium] siraeum</name>
    <dbReference type="NCBI Taxonomy" id="39492"/>
    <lineage>
        <taxon>Bacteria</taxon>
        <taxon>Bacillati</taxon>
        <taxon>Bacillota</taxon>
        <taxon>Clostridia</taxon>
        <taxon>Eubacteriales</taxon>
        <taxon>Oscillospiraceae</taxon>
        <taxon>Oscillospiraceae incertae sedis</taxon>
    </lineage>
</organism>
<comment type="caution">
    <text evidence="2">The sequence shown here is derived from an EMBL/GenBank/DDBJ whole genome shotgun (WGS) entry which is preliminary data.</text>
</comment>
<name>A0AAW6CYW9_9FIRM</name>
<reference evidence="2" key="1">
    <citation type="submission" date="2023-01" db="EMBL/GenBank/DDBJ databases">
        <title>Human gut microbiome strain richness.</title>
        <authorList>
            <person name="Chen-Liaw A."/>
        </authorList>
    </citation>
    <scope>NUCLEOTIDE SEQUENCE</scope>
    <source>
        <strain evidence="2">1001283st1_G1_1001283B150217_161031</strain>
    </source>
</reference>
<dbReference type="GO" id="GO:0015562">
    <property type="term" value="F:efflux transmembrane transporter activity"/>
    <property type="evidence" value="ECO:0007669"/>
    <property type="project" value="TreeGrafter"/>
</dbReference>
<feature type="transmembrane region" description="Helical" evidence="1">
    <location>
        <begin position="12"/>
        <end position="32"/>
    </location>
</feature>
<sequence>MNYRKTYKKRKAFHITIIAISVIAGLYFNMMLPGVIRDNVPCVDVIFPERTEYIPSVTCSGTVGYSQVRSIKEEIPLIIKEYLVNVGDRVDQGQTIAVVDKQAVCDKLSNIYSGSVSDVLTAAELSDRIPEEIPALVSGTVCYLAKSGELIDAGADIARVGGKGALVLNVAVPERNLSKIRKGQTALLTLSSVDGKFTGQVKGIGESTRKQYLGAVEETVADVMISIESPSDKLKSGDSGYAEIQTGLKRDIVTLPYSAVMQDEKSEYIYVIENGRTIRRDVITGLELAKRTQVFGVSVEEEVVKSTQGVAANSIIIRNKTEYKTE</sequence>
<dbReference type="Gene3D" id="2.40.420.20">
    <property type="match status" value="1"/>
</dbReference>
<dbReference type="Gene3D" id="2.40.50.100">
    <property type="match status" value="1"/>
</dbReference>
<keyword evidence="1" id="KW-0812">Transmembrane</keyword>
<keyword evidence="1" id="KW-0472">Membrane</keyword>
<dbReference type="PANTHER" id="PTHR30469">
    <property type="entry name" value="MULTIDRUG RESISTANCE PROTEIN MDTA"/>
    <property type="match status" value="1"/>
</dbReference>
<dbReference type="EMBL" id="JAQLXW010000006">
    <property type="protein sequence ID" value="MDB8003534.1"/>
    <property type="molecule type" value="Genomic_DNA"/>
</dbReference>
<dbReference type="GO" id="GO:1990281">
    <property type="term" value="C:efflux pump complex"/>
    <property type="evidence" value="ECO:0007669"/>
    <property type="project" value="TreeGrafter"/>
</dbReference>
<evidence type="ECO:0000313" key="3">
    <source>
        <dbReference type="Proteomes" id="UP001210809"/>
    </source>
</evidence>
<dbReference type="Proteomes" id="UP001210809">
    <property type="component" value="Unassembled WGS sequence"/>
</dbReference>
<gene>
    <name evidence="2" type="ORF">PNE09_05555</name>
</gene>
<proteinExistence type="predicted"/>
<evidence type="ECO:0000256" key="1">
    <source>
        <dbReference type="SAM" id="Phobius"/>
    </source>
</evidence>
<dbReference type="PANTHER" id="PTHR30469:SF15">
    <property type="entry name" value="HLYD FAMILY OF SECRETION PROTEINS"/>
    <property type="match status" value="1"/>
</dbReference>
<keyword evidence="1" id="KW-1133">Transmembrane helix</keyword>
<dbReference type="AlphaFoldDB" id="A0AAW6CYW9"/>